<evidence type="ECO:0000313" key="1">
    <source>
        <dbReference type="EMBL" id="QHT16083.1"/>
    </source>
</evidence>
<sequence length="394" mass="44574">MSADDFLSKLKNITGQNLKKYKGGFKSKITGLVGSINLSSSDQANLVKLEDALIFYKSNLDTYLENFKLNYYKGSGRANYDTAENYYDENHVENQENRQGDRKENRITIQSNEGSMKASVKNKSYRTNNSLNYCTNMLGNYVGTFQFNTYSYTSSFQYMNLMPSKKVISSVSRDMSNDPKSYYTTKLTNNGDVSFNMLLEILTLNKAPFYSVYQNTMCPIFQVVNGLIVTSELFSNISPNASYLVFNYANSNNLINASFINGNQSPKWNWVRVYENENNEVENTGYSTTGSGSVKQAYLYFVYTDDELGPHTSLLYPKLVPDYCPDGIVLPWNIDLYDNNDNLLYTIGANQGVSTFYETVFSSIGNSIGKHLSILGGIAQNQLEEKITYYPVNI</sequence>
<name>A0A6C0DHQ5_9ZZZZ</name>
<dbReference type="EMBL" id="MN739615">
    <property type="protein sequence ID" value="QHT16083.1"/>
    <property type="molecule type" value="Genomic_DNA"/>
</dbReference>
<dbReference type="AlphaFoldDB" id="A0A6C0DHQ5"/>
<reference evidence="1" key="1">
    <citation type="journal article" date="2020" name="Nature">
        <title>Giant virus diversity and host interactions through global metagenomics.</title>
        <authorList>
            <person name="Schulz F."/>
            <person name="Roux S."/>
            <person name="Paez-Espino D."/>
            <person name="Jungbluth S."/>
            <person name="Walsh D.A."/>
            <person name="Denef V.J."/>
            <person name="McMahon K.D."/>
            <person name="Konstantinidis K.T."/>
            <person name="Eloe-Fadrosh E.A."/>
            <person name="Kyrpides N.C."/>
            <person name="Woyke T."/>
        </authorList>
    </citation>
    <scope>NUCLEOTIDE SEQUENCE</scope>
    <source>
        <strain evidence="1">GVMAG-M-3300023174-182</strain>
    </source>
</reference>
<organism evidence="1">
    <name type="scientific">viral metagenome</name>
    <dbReference type="NCBI Taxonomy" id="1070528"/>
    <lineage>
        <taxon>unclassified sequences</taxon>
        <taxon>metagenomes</taxon>
        <taxon>organismal metagenomes</taxon>
    </lineage>
</organism>
<proteinExistence type="predicted"/>
<accession>A0A6C0DHQ5</accession>
<protein>
    <submittedName>
        <fullName evidence="1">Uncharacterized protein</fullName>
    </submittedName>
</protein>